<feature type="compositionally biased region" description="Basic and acidic residues" evidence="1">
    <location>
        <begin position="153"/>
        <end position="162"/>
    </location>
</feature>
<evidence type="ECO:0000313" key="3">
    <source>
        <dbReference type="EMBL" id="GMI49080.1"/>
    </source>
</evidence>
<dbReference type="EMBL" id="BRYA01000460">
    <property type="protein sequence ID" value="GMI49080.1"/>
    <property type="molecule type" value="Genomic_DNA"/>
</dbReference>
<feature type="compositionally biased region" description="Low complexity" evidence="1">
    <location>
        <begin position="293"/>
        <end position="310"/>
    </location>
</feature>
<feature type="compositionally biased region" description="Pro residues" evidence="1">
    <location>
        <begin position="168"/>
        <end position="178"/>
    </location>
</feature>
<name>A0A9W7GRQ6_9STRA</name>
<feature type="chain" id="PRO_5040730384" evidence="2">
    <location>
        <begin position="18"/>
        <end position="319"/>
    </location>
</feature>
<feature type="compositionally biased region" description="Low complexity" evidence="1">
    <location>
        <begin position="179"/>
        <end position="285"/>
    </location>
</feature>
<reference evidence="4" key="1">
    <citation type="journal article" date="2023" name="Commun. Biol.">
        <title>Genome analysis of Parmales, the sister group of diatoms, reveals the evolutionary specialization of diatoms from phago-mixotrophs to photoautotrophs.</title>
        <authorList>
            <person name="Ban H."/>
            <person name="Sato S."/>
            <person name="Yoshikawa S."/>
            <person name="Yamada K."/>
            <person name="Nakamura Y."/>
            <person name="Ichinomiya M."/>
            <person name="Sato N."/>
            <person name="Blanc-Mathieu R."/>
            <person name="Endo H."/>
            <person name="Kuwata A."/>
            <person name="Ogata H."/>
        </authorList>
    </citation>
    <scope>NUCLEOTIDE SEQUENCE [LARGE SCALE GENOMIC DNA]</scope>
</reference>
<keyword evidence="4" id="KW-1185">Reference proteome</keyword>
<protein>
    <submittedName>
        <fullName evidence="3">Uncharacterized protein</fullName>
    </submittedName>
</protein>
<evidence type="ECO:0000256" key="1">
    <source>
        <dbReference type="SAM" id="MobiDB-lite"/>
    </source>
</evidence>
<proteinExistence type="predicted"/>
<feature type="region of interest" description="Disordered" evidence="1">
    <location>
        <begin position="131"/>
        <end position="319"/>
    </location>
</feature>
<comment type="caution">
    <text evidence="3">The sequence shown here is derived from an EMBL/GenBank/DDBJ whole genome shotgun (WGS) entry which is preliminary data.</text>
</comment>
<accession>A0A9W7GRQ6</accession>
<feature type="signal peptide" evidence="2">
    <location>
        <begin position="1"/>
        <end position="17"/>
    </location>
</feature>
<organism evidence="3 4">
    <name type="scientific">Triparma columacea</name>
    <dbReference type="NCBI Taxonomy" id="722753"/>
    <lineage>
        <taxon>Eukaryota</taxon>
        <taxon>Sar</taxon>
        <taxon>Stramenopiles</taxon>
        <taxon>Ochrophyta</taxon>
        <taxon>Bolidophyceae</taxon>
        <taxon>Parmales</taxon>
        <taxon>Triparmaceae</taxon>
        <taxon>Triparma</taxon>
    </lineage>
</organism>
<keyword evidence="2" id="KW-0732">Signal</keyword>
<evidence type="ECO:0000256" key="2">
    <source>
        <dbReference type="SAM" id="SignalP"/>
    </source>
</evidence>
<sequence>MKLHLAIIAPILAPGMAFVNSGAFVGRESSALSMKAQNRDQPSTTMSVFDKVLRPLAPFALSAALLTTQVGVQLPFIGNTVASAAATNKATPANLPKAAEDPVAMMQSQRSVKGKGSAKIDLKYEPIRADTQKVSKAVATAKPKPAKPLSVNDLKDKPEPAKKAAPSRPVPVSRPSPAPKATAKKTAPAPVAVEKKLTTAQKKQAEKSAAPAAPAAKSVPTKKTSPAPATAAKPSAKKLTTAQKKQAEKSAAPAAPAAKSVPTKKTSPAPATPAKPSAKMTTAQKKQAEKKTTATPAKATAPAAKRLTTAQQKALARGS</sequence>
<dbReference type="Proteomes" id="UP001165065">
    <property type="component" value="Unassembled WGS sequence"/>
</dbReference>
<dbReference type="AlphaFoldDB" id="A0A9W7GRQ6"/>
<evidence type="ECO:0000313" key="4">
    <source>
        <dbReference type="Proteomes" id="UP001165065"/>
    </source>
</evidence>
<gene>
    <name evidence="3" type="ORF">TrCOL_g3738</name>
</gene>